<dbReference type="GO" id="GO:0016651">
    <property type="term" value="F:oxidoreductase activity, acting on NAD(P)H"/>
    <property type="evidence" value="ECO:0007669"/>
    <property type="project" value="TreeGrafter"/>
</dbReference>
<evidence type="ECO:0000256" key="1">
    <source>
        <dbReference type="ARBA" id="ARBA00001974"/>
    </source>
</evidence>
<feature type="domain" description="FAD/NAD(P)-binding" evidence="5">
    <location>
        <begin position="21"/>
        <end position="329"/>
    </location>
</feature>
<dbReference type="InterPro" id="IPR036188">
    <property type="entry name" value="FAD/NAD-bd_sf"/>
</dbReference>
<keyword evidence="4" id="KW-0560">Oxidoreductase</keyword>
<comment type="cofactor">
    <cofactor evidence="1">
        <name>FAD</name>
        <dbReference type="ChEBI" id="CHEBI:57692"/>
    </cofactor>
</comment>
<accession>A0AAU7DXH0</accession>
<organism evidence="6">
    <name type="scientific">Jonesiaceae bacterium BS-20</name>
    <dbReference type="NCBI Taxonomy" id="3120821"/>
    <lineage>
        <taxon>Bacteria</taxon>
        <taxon>Bacillati</taxon>
        <taxon>Actinomycetota</taxon>
        <taxon>Actinomycetes</taxon>
        <taxon>Micrococcales</taxon>
        <taxon>Jonesiaceae</taxon>
    </lineage>
</organism>
<dbReference type="AlphaFoldDB" id="A0AAU7DXH0"/>
<dbReference type="Pfam" id="PF07992">
    <property type="entry name" value="Pyr_redox_2"/>
    <property type="match status" value="1"/>
</dbReference>
<keyword evidence="3" id="KW-0274">FAD</keyword>
<evidence type="ECO:0000259" key="5">
    <source>
        <dbReference type="Pfam" id="PF07992"/>
    </source>
</evidence>
<dbReference type="PRINTS" id="PR00368">
    <property type="entry name" value="FADPNR"/>
</dbReference>
<dbReference type="SUPFAM" id="SSF51905">
    <property type="entry name" value="FAD/NAD(P)-binding domain"/>
    <property type="match status" value="2"/>
</dbReference>
<gene>
    <name evidence="6" type="ORF">V5R04_02840</name>
</gene>
<dbReference type="Gene3D" id="3.30.390.30">
    <property type="match status" value="1"/>
</dbReference>
<dbReference type="PRINTS" id="PR00411">
    <property type="entry name" value="PNDRDTASEI"/>
</dbReference>
<dbReference type="InterPro" id="IPR016156">
    <property type="entry name" value="FAD/NAD-linked_Rdtase_dimer_sf"/>
</dbReference>
<evidence type="ECO:0000256" key="4">
    <source>
        <dbReference type="ARBA" id="ARBA00023002"/>
    </source>
</evidence>
<dbReference type="PANTHER" id="PTHR43557:SF2">
    <property type="entry name" value="RIESKE DOMAIN-CONTAINING PROTEIN-RELATED"/>
    <property type="match status" value="1"/>
</dbReference>
<dbReference type="EMBL" id="CP146203">
    <property type="protein sequence ID" value="XBH22181.1"/>
    <property type="molecule type" value="Genomic_DNA"/>
</dbReference>
<dbReference type="PANTHER" id="PTHR43557">
    <property type="entry name" value="APOPTOSIS-INDUCING FACTOR 1"/>
    <property type="match status" value="1"/>
</dbReference>
<reference evidence="6" key="1">
    <citation type="submission" date="2024-02" db="EMBL/GenBank/DDBJ databases">
        <title>Tomenella chthoni gen. nov. sp. nov., a member of the family Jonesiaceae isolated from bat guano.</title>
        <authorList>
            <person name="Miller S.L."/>
            <person name="King J."/>
            <person name="Sankaranarayanan K."/>
            <person name="Lawson P.A."/>
        </authorList>
    </citation>
    <scope>NUCLEOTIDE SEQUENCE</scope>
    <source>
        <strain evidence="6">BS-20</strain>
    </source>
</reference>
<name>A0AAU7DXH0_9MICO</name>
<sequence length="467" mass="49219">MEKHAAASGTQPVRDKSLIDSVIVIGTGLAGLRTTSALRDQGFTGDITILGTEPHLPYDRPPLSKKLLAHSEPVFLHDDLGLILHELTPHAHTGLTVTDLDLGLDSSGQPQVTVTARFSDAAGSNSGGQGSVIKRFTATAVVLAVGSAPIVPSGWAGTHKLYTWEDAQKLRSALTKSEHQDVVIIGAGWIGAELATVAADAGHNVTVVEAQATPLAAQLGTEIGTITASWYSELGINLLSATSVDRVMVNPDSKRKVHVTGADRSGSRSLVADIVITAVGARPATQWLPDSFPRTALGGLQTDQWGRIAVPDFPNAHVYAVGDCAERQDSVFTTVPGGHWNTALQDPDRVAAAITGTYELPRAHAPQVFSTQLGHEVNLFGLPNVLTDHVLIRPSATADGQDWVGLYVSPEESSGSPAPDIRTVTGIFTVDSPRFSSQARKLMSNGPVRLDMTKALDPSVQLRLAAA</sequence>
<dbReference type="InterPro" id="IPR050446">
    <property type="entry name" value="FAD-oxidoreductase/Apoptosis"/>
</dbReference>
<proteinExistence type="predicted"/>
<evidence type="ECO:0000256" key="3">
    <source>
        <dbReference type="ARBA" id="ARBA00022827"/>
    </source>
</evidence>
<evidence type="ECO:0000256" key="2">
    <source>
        <dbReference type="ARBA" id="ARBA00022630"/>
    </source>
</evidence>
<keyword evidence="2" id="KW-0285">Flavoprotein</keyword>
<dbReference type="InterPro" id="IPR023753">
    <property type="entry name" value="FAD/NAD-binding_dom"/>
</dbReference>
<dbReference type="Gene3D" id="3.50.50.60">
    <property type="entry name" value="FAD/NAD(P)-binding domain"/>
    <property type="match status" value="2"/>
</dbReference>
<protein>
    <submittedName>
        <fullName evidence="6">NAD(P)/FAD-dependent oxidoreductase</fullName>
    </submittedName>
</protein>
<evidence type="ECO:0000313" key="6">
    <source>
        <dbReference type="EMBL" id="XBH22181.1"/>
    </source>
</evidence>
<dbReference type="GO" id="GO:0005737">
    <property type="term" value="C:cytoplasm"/>
    <property type="evidence" value="ECO:0007669"/>
    <property type="project" value="TreeGrafter"/>
</dbReference>